<dbReference type="SUPFAM" id="SSF55469">
    <property type="entry name" value="FMN-dependent nitroreductase-like"/>
    <property type="match status" value="1"/>
</dbReference>
<evidence type="ECO:0000256" key="1">
    <source>
        <dbReference type="ARBA" id="ARBA00001917"/>
    </source>
</evidence>
<evidence type="ECO:0000256" key="4">
    <source>
        <dbReference type="ARBA" id="ARBA00022643"/>
    </source>
</evidence>
<dbReference type="GO" id="GO:0016491">
    <property type="term" value="F:oxidoreductase activity"/>
    <property type="evidence" value="ECO:0007669"/>
    <property type="project" value="UniProtKB-KW"/>
</dbReference>
<evidence type="ECO:0000256" key="2">
    <source>
        <dbReference type="ARBA" id="ARBA00007118"/>
    </source>
</evidence>
<keyword evidence="9" id="KW-1185">Reference proteome</keyword>
<reference evidence="8 9" key="1">
    <citation type="submission" date="2016-12" db="EMBL/GenBank/DDBJ databases">
        <authorList>
            <person name="Song W.-J."/>
            <person name="Kurnit D.M."/>
        </authorList>
    </citation>
    <scope>NUCLEOTIDE SEQUENCE [LARGE SCALE GENOMIC DNA]</scope>
    <source>
        <strain evidence="8 9">DSM 18488</strain>
    </source>
</reference>
<accession>A0A1M7XY82</accession>
<dbReference type="RefSeq" id="WP_073611962.1">
    <property type="nucleotide sequence ID" value="NZ_FRFE01000002.1"/>
</dbReference>
<feature type="compositionally biased region" description="Polar residues" evidence="6">
    <location>
        <begin position="169"/>
        <end position="181"/>
    </location>
</feature>
<feature type="compositionally biased region" description="Basic and acidic residues" evidence="6">
    <location>
        <begin position="159"/>
        <end position="168"/>
    </location>
</feature>
<evidence type="ECO:0000313" key="9">
    <source>
        <dbReference type="Proteomes" id="UP000184603"/>
    </source>
</evidence>
<dbReference type="Proteomes" id="UP000184603">
    <property type="component" value="Unassembled WGS sequence"/>
</dbReference>
<evidence type="ECO:0000256" key="5">
    <source>
        <dbReference type="ARBA" id="ARBA00023002"/>
    </source>
</evidence>
<gene>
    <name evidence="8" type="ORF">SAMN02745220_00595</name>
</gene>
<organism evidence="8 9">
    <name type="scientific">Desulfopila aestuarii DSM 18488</name>
    <dbReference type="NCBI Taxonomy" id="1121416"/>
    <lineage>
        <taxon>Bacteria</taxon>
        <taxon>Pseudomonadati</taxon>
        <taxon>Thermodesulfobacteriota</taxon>
        <taxon>Desulfobulbia</taxon>
        <taxon>Desulfobulbales</taxon>
        <taxon>Desulfocapsaceae</taxon>
        <taxon>Desulfopila</taxon>
    </lineage>
</organism>
<keyword evidence="3" id="KW-0285">Flavoprotein</keyword>
<dbReference type="AlphaFoldDB" id="A0A1M7XY82"/>
<dbReference type="PANTHER" id="PTHR43673:SF2">
    <property type="entry name" value="NITROREDUCTASE"/>
    <property type="match status" value="1"/>
</dbReference>
<dbReference type="PANTHER" id="PTHR43673">
    <property type="entry name" value="NAD(P)H NITROREDUCTASE YDGI-RELATED"/>
    <property type="match status" value="1"/>
</dbReference>
<feature type="domain" description="Nitroreductase" evidence="7">
    <location>
        <begin position="7"/>
        <end position="57"/>
    </location>
</feature>
<comment type="cofactor">
    <cofactor evidence="1">
        <name>FMN</name>
        <dbReference type="ChEBI" id="CHEBI:58210"/>
    </cofactor>
</comment>
<dbReference type="OrthoDB" id="9798230at2"/>
<comment type="similarity">
    <text evidence="2">Belongs to the nitroreductase family.</text>
</comment>
<dbReference type="Gene3D" id="3.40.109.10">
    <property type="entry name" value="NADH Oxidase"/>
    <property type="match status" value="1"/>
</dbReference>
<keyword evidence="4" id="KW-0288">FMN</keyword>
<dbReference type="Pfam" id="PF00881">
    <property type="entry name" value="Nitroreductase"/>
    <property type="match status" value="2"/>
</dbReference>
<name>A0A1M7XY82_9BACT</name>
<dbReference type="CDD" id="cd02150">
    <property type="entry name" value="nitroreductase"/>
    <property type="match status" value="1"/>
</dbReference>
<evidence type="ECO:0000256" key="3">
    <source>
        <dbReference type="ARBA" id="ARBA00022630"/>
    </source>
</evidence>
<protein>
    <submittedName>
        <fullName evidence="8">Nitroreductase</fullName>
    </submittedName>
</protein>
<dbReference type="InterPro" id="IPR029479">
    <property type="entry name" value="Nitroreductase"/>
</dbReference>
<evidence type="ECO:0000256" key="6">
    <source>
        <dbReference type="SAM" id="MobiDB-lite"/>
    </source>
</evidence>
<evidence type="ECO:0000259" key="7">
    <source>
        <dbReference type="Pfam" id="PF00881"/>
    </source>
</evidence>
<feature type="domain" description="Nitroreductase" evidence="7">
    <location>
        <begin position="92"/>
        <end position="148"/>
    </location>
</feature>
<dbReference type="InterPro" id="IPR000415">
    <property type="entry name" value="Nitroreductase-like"/>
</dbReference>
<proteinExistence type="inferred from homology"/>
<evidence type="ECO:0000313" key="8">
    <source>
        <dbReference type="EMBL" id="SHO43981.1"/>
    </source>
</evidence>
<dbReference type="STRING" id="1121416.SAMN02745220_00595"/>
<feature type="region of interest" description="Disordered" evidence="6">
    <location>
        <begin position="159"/>
        <end position="181"/>
    </location>
</feature>
<keyword evidence="5" id="KW-0560">Oxidoreductase</keyword>
<sequence>MELVEAIKTRRSIRQFQDKQVPEEHVAAIIEAAMLAPSAGNQQPWHFIILSEREKLDQIPSFHPYSKMVLQSPVALLICGDPTGTPWPDFWPQDCSAATQNALLAARDLGLATVWAGIYPVEERMAGFRQLLGIPAHVYPFALIPIGWPEGEFKAVDRSKPERIHRETWQGQSSQPESGVK</sequence>
<dbReference type="EMBL" id="FRFE01000002">
    <property type="protein sequence ID" value="SHO43981.1"/>
    <property type="molecule type" value="Genomic_DNA"/>
</dbReference>